<evidence type="ECO:0000313" key="3">
    <source>
        <dbReference type="Proteomes" id="UP000184330"/>
    </source>
</evidence>
<dbReference type="Pfam" id="PF13450">
    <property type="entry name" value="NAD_binding_8"/>
    <property type="match status" value="1"/>
</dbReference>
<dbReference type="PROSITE" id="PS51257">
    <property type="entry name" value="PROKAR_LIPOPROTEIN"/>
    <property type="match status" value="1"/>
</dbReference>
<accession>A0A1L7WLD3</accession>
<dbReference type="SUPFAM" id="SSF51905">
    <property type="entry name" value="FAD/NAD(P)-binding domain"/>
    <property type="match status" value="3"/>
</dbReference>
<name>A0A1L7WLD3_9HELO</name>
<dbReference type="Gene3D" id="3.50.50.60">
    <property type="entry name" value="FAD/NAD(P)-binding domain"/>
    <property type="match status" value="2"/>
</dbReference>
<organism evidence="2 3">
    <name type="scientific">Phialocephala subalpina</name>
    <dbReference type="NCBI Taxonomy" id="576137"/>
    <lineage>
        <taxon>Eukaryota</taxon>
        <taxon>Fungi</taxon>
        <taxon>Dikarya</taxon>
        <taxon>Ascomycota</taxon>
        <taxon>Pezizomycotina</taxon>
        <taxon>Leotiomycetes</taxon>
        <taxon>Helotiales</taxon>
        <taxon>Mollisiaceae</taxon>
        <taxon>Phialocephala</taxon>
        <taxon>Phialocephala fortinii species complex</taxon>
    </lineage>
</organism>
<dbReference type="PANTHER" id="PTHR42877:SF5">
    <property type="entry name" value="L-ORNITHINE N(5)-MONOOXYGENASE-RELATED"/>
    <property type="match status" value="1"/>
</dbReference>
<evidence type="ECO:0000256" key="1">
    <source>
        <dbReference type="ARBA" id="ARBA00010139"/>
    </source>
</evidence>
<dbReference type="OrthoDB" id="74360at2759"/>
<dbReference type="EMBL" id="FJOG01000004">
    <property type="protein sequence ID" value="CZR53582.1"/>
    <property type="molecule type" value="Genomic_DNA"/>
</dbReference>
<dbReference type="InterPro" id="IPR036188">
    <property type="entry name" value="FAD/NAD-bd_sf"/>
</dbReference>
<evidence type="ECO:0000313" key="2">
    <source>
        <dbReference type="EMBL" id="CZR53582.1"/>
    </source>
</evidence>
<dbReference type="GO" id="GO:0004499">
    <property type="term" value="F:N,N-dimethylaniline monooxygenase activity"/>
    <property type="evidence" value="ECO:0007669"/>
    <property type="project" value="InterPro"/>
</dbReference>
<gene>
    <name evidence="2" type="ORF">PAC_03462</name>
</gene>
<dbReference type="GO" id="GO:0050661">
    <property type="term" value="F:NADP binding"/>
    <property type="evidence" value="ECO:0007669"/>
    <property type="project" value="InterPro"/>
</dbReference>
<dbReference type="Proteomes" id="UP000184330">
    <property type="component" value="Unassembled WGS sequence"/>
</dbReference>
<dbReference type="AlphaFoldDB" id="A0A1L7WLD3"/>
<comment type="similarity">
    <text evidence="1">Belongs to the FAD-binding monooxygenase family.</text>
</comment>
<dbReference type="PANTHER" id="PTHR42877">
    <property type="entry name" value="L-ORNITHINE N(5)-MONOOXYGENASE-RELATED"/>
    <property type="match status" value="1"/>
</dbReference>
<keyword evidence="3" id="KW-1185">Reference proteome</keyword>
<sequence length="494" mass="55695">MSTQRSFSTVAIIGAGFSGLGIACQLKRKLNFADFVIFERSSGLGGTWRSNTYPGCGVDVPAVLYSLSFAPNPNFSRLFPDQHEILSYLEKLAIDFDIDSSIRYDASWESAKWQEKTSTWLLSLEIGQSGEVIEHECKVLISAVGRLVVPNSFHLPGRGEFQGQIVHSAQWRSDISVKNKNVVVIGNGCSGSQIVPAIAYEAKTVYHFMRTPQYYVPKPMNGLRFSANVKFIFQYIPVLLKLLRFLIFTYLEATLRAFSLEKIAQQSRSQVRAKANAYVQRTAPGKEVLGPFDPKRKILDPGYLEALHRQNVHLTNDKLTSLNKSGVVTGSGKEYPADLIIVANGFNSFFYEMSVIGRHGENLDDHWKRFGGIEAYKTTALHGFPNFFLLSGPNSVSGHSSSLFSIESTIDLILKSVNPVLTRQVAEVEVRPGAEETWVKELQRALKSRVYADHCDTYYVDQKTGWNFTNYPWSFFYLWWSSTFPNMKDWAYSK</sequence>
<dbReference type="GO" id="GO:0050660">
    <property type="term" value="F:flavin adenine dinucleotide binding"/>
    <property type="evidence" value="ECO:0007669"/>
    <property type="project" value="InterPro"/>
</dbReference>
<protein>
    <submittedName>
        <fullName evidence="2">Related to flavoprotein involved in K+ transport</fullName>
    </submittedName>
</protein>
<dbReference type="InterPro" id="IPR051209">
    <property type="entry name" value="FAD-bind_Monooxygenase_sf"/>
</dbReference>
<reference evidence="2 3" key="1">
    <citation type="submission" date="2016-03" db="EMBL/GenBank/DDBJ databases">
        <authorList>
            <person name="Ploux O."/>
        </authorList>
    </citation>
    <scope>NUCLEOTIDE SEQUENCE [LARGE SCALE GENOMIC DNA]</scope>
    <source>
        <strain evidence="2 3">UAMH 11012</strain>
    </source>
</reference>
<proteinExistence type="inferred from homology"/>